<dbReference type="EMBL" id="AP019860">
    <property type="protein sequence ID" value="BBM85649.1"/>
    <property type="molecule type" value="Genomic_DNA"/>
</dbReference>
<proteinExistence type="predicted"/>
<reference evidence="1 2" key="1">
    <citation type="submission" date="2019-08" db="EMBL/GenBank/DDBJ databases">
        <title>Complete genome sequence of Candidatus Uab amorphum.</title>
        <authorList>
            <person name="Shiratori T."/>
            <person name="Suzuki S."/>
            <person name="Kakizawa Y."/>
            <person name="Ishida K."/>
        </authorList>
    </citation>
    <scope>NUCLEOTIDE SEQUENCE [LARGE SCALE GENOMIC DNA]</scope>
    <source>
        <strain evidence="1 2">SRT547</strain>
    </source>
</reference>
<name>A0A5S9IPH1_UABAM</name>
<dbReference type="AlphaFoldDB" id="A0A5S9IPH1"/>
<dbReference type="KEGG" id="uam:UABAM_04023"/>
<dbReference type="Proteomes" id="UP000326354">
    <property type="component" value="Chromosome"/>
</dbReference>
<evidence type="ECO:0000313" key="2">
    <source>
        <dbReference type="Proteomes" id="UP000326354"/>
    </source>
</evidence>
<gene>
    <name evidence="1" type="ORF">UABAM_04023</name>
</gene>
<organism evidence="1 2">
    <name type="scientific">Uabimicrobium amorphum</name>
    <dbReference type="NCBI Taxonomy" id="2596890"/>
    <lineage>
        <taxon>Bacteria</taxon>
        <taxon>Pseudomonadati</taxon>
        <taxon>Planctomycetota</taxon>
        <taxon>Candidatus Uabimicrobiia</taxon>
        <taxon>Candidatus Uabimicrobiales</taxon>
        <taxon>Candidatus Uabimicrobiaceae</taxon>
        <taxon>Candidatus Uabimicrobium</taxon>
    </lineage>
</organism>
<evidence type="ECO:0000313" key="1">
    <source>
        <dbReference type="EMBL" id="BBM85649.1"/>
    </source>
</evidence>
<keyword evidence="2" id="KW-1185">Reference proteome</keyword>
<dbReference type="RefSeq" id="WP_151969740.1">
    <property type="nucleotide sequence ID" value="NZ_AP019860.1"/>
</dbReference>
<accession>A0A5S9IPH1</accession>
<sequence length="314" mass="37524">MIFFHGTVEEHIKNIKKTGVKAATTDPWILEITKENVCCLSKEPASGEGGNAAYFAGRTKNQKQNGYLVAMRIHRSEIMQQKLIAIVDNKQLDDYVRYHFFPRQEFREVGFSLYTTLDEYRKRDHSFRRVDTFIQEKSVNDFAQKFSFAVKEKRQYYCDILPEQHKCYQLEEVSISDELHGLILAIGWKTFFDFLQLHFAHFTQQKWDEFTQNAPYQDDAFWKMFYERYPLQISDDRYSYFANWFSPQWLQDRFLQDIEENCQIWVKSMEPQYILTTIHITTPSGVVSKFKSCKTRQGFSRMVWKEVNKVLEKN</sequence>
<protein>
    <submittedName>
        <fullName evidence="1">Uncharacterized protein</fullName>
    </submittedName>
</protein>